<proteinExistence type="predicted"/>
<name>A0A951PRK1_9CYAN</name>
<dbReference type="Proteomes" id="UP000753908">
    <property type="component" value="Unassembled WGS sequence"/>
</dbReference>
<evidence type="ECO:0000313" key="1">
    <source>
        <dbReference type="EMBL" id="MBW4548735.1"/>
    </source>
</evidence>
<comment type="caution">
    <text evidence="1">The sequence shown here is derived from an EMBL/GenBank/DDBJ whole genome shotgun (WGS) entry which is preliminary data.</text>
</comment>
<dbReference type="EMBL" id="JAHHIF010000070">
    <property type="protein sequence ID" value="MBW4548735.1"/>
    <property type="molecule type" value="Genomic_DNA"/>
</dbReference>
<evidence type="ECO:0000313" key="2">
    <source>
        <dbReference type="Proteomes" id="UP000753908"/>
    </source>
</evidence>
<accession>A0A951PRK1</accession>
<gene>
    <name evidence="1" type="ORF">KME25_30665</name>
</gene>
<protein>
    <submittedName>
        <fullName evidence="1">Uncharacterized protein</fullName>
    </submittedName>
</protein>
<dbReference type="AlphaFoldDB" id="A0A951PRK1"/>
<sequence length="85" mass="9872">MERSQYYLLLSQICQFLENDNTEATFSFIDNGETLEMPDTLLTQCRESATWNQLEAQFLQAGGNISVSNTQEIDWSDWALEEWLV</sequence>
<reference evidence="1" key="2">
    <citation type="journal article" date="2022" name="Microbiol. Resour. Announc.">
        <title>Metagenome Sequencing to Explore Phylogenomics of Terrestrial Cyanobacteria.</title>
        <authorList>
            <person name="Ward R.D."/>
            <person name="Stajich J.E."/>
            <person name="Johansen J.R."/>
            <person name="Huntemann M."/>
            <person name="Clum A."/>
            <person name="Foster B."/>
            <person name="Foster B."/>
            <person name="Roux S."/>
            <person name="Palaniappan K."/>
            <person name="Varghese N."/>
            <person name="Mukherjee S."/>
            <person name="Reddy T.B.K."/>
            <person name="Daum C."/>
            <person name="Copeland A."/>
            <person name="Chen I.A."/>
            <person name="Ivanova N.N."/>
            <person name="Kyrpides N.C."/>
            <person name="Shapiro N."/>
            <person name="Eloe-Fadrosh E.A."/>
            <person name="Pietrasiak N."/>
        </authorList>
    </citation>
    <scope>NUCLEOTIDE SEQUENCE</scope>
    <source>
        <strain evidence="1">CPER-KK1</strain>
    </source>
</reference>
<reference evidence="1" key="1">
    <citation type="submission" date="2021-05" db="EMBL/GenBank/DDBJ databases">
        <authorList>
            <person name="Pietrasiak N."/>
            <person name="Ward R."/>
            <person name="Stajich J.E."/>
            <person name="Kurbessoian T."/>
        </authorList>
    </citation>
    <scope>NUCLEOTIDE SEQUENCE</scope>
    <source>
        <strain evidence="1">CPER-KK1</strain>
    </source>
</reference>
<organism evidence="1 2">
    <name type="scientific">Symplocastrum torsivum CPER-KK1</name>
    <dbReference type="NCBI Taxonomy" id="450513"/>
    <lineage>
        <taxon>Bacteria</taxon>
        <taxon>Bacillati</taxon>
        <taxon>Cyanobacteriota</taxon>
        <taxon>Cyanophyceae</taxon>
        <taxon>Oscillatoriophycideae</taxon>
        <taxon>Oscillatoriales</taxon>
        <taxon>Microcoleaceae</taxon>
        <taxon>Symplocastrum</taxon>
    </lineage>
</organism>